<sequence>MQTNEKAKASDHGPFTYKISEMTAKNIEGKEISFTEVAIAGKLEFLTGFEQEKNFMDVIEMKSDRLVLNLKDVSFINSLGLNFLLNEFDKCHKKNIRLYMAGTGSYVMKVFTITRLDGIFKLINESAECANDNL</sequence>
<dbReference type="PROSITE" id="PS50801">
    <property type="entry name" value="STAS"/>
    <property type="match status" value="1"/>
</dbReference>
<dbReference type="AlphaFoldDB" id="A0A1F7WZG1"/>
<evidence type="ECO:0000313" key="3">
    <source>
        <dbReference type="Proteomes" id="UP000178735"/>
    </source>
</evidence>
<dbReference type="Proteomes" id="UP000178735">
    <property type="component" value="Unassembled WGS sequence"/>
</dbReference>
<dbReference type="GO" id="GO:0043856">
    <property type="term" value="F:anti-sigma factor antagonist activity"/>
    <property type="evidence" value="ECO:0007669"/>
    <property type="project" value="TreeGrafter"/>
</dbReference>
<dbReference type="SUPFAM" id="SSF52091">
    <property type="entry name" value="SpoIIaa-like"/>
    <property type="match status" value="1"/>
</dbReference>
<evidence type="ECO:0000313" key="2">
    <source>
        <dbReference type="EMBL" id="OGM08234.1"/>
    </source>
</evidence>
<gene>
    <name evidence="2" type="ORF">A2008_03570</name>
</gene>
<proteinExistence type="predicted"/>
<dbReference type="EMBL" id="MGFH01000021">
    <property type="protein sequence ID" value="OGM08234.1"/>
    <property type="molecule type" value="Genomic_DNA"/>
</dbReference>
<protein>
    <recommendedName>
        <fullName evidence="1">STAS domain-containing protein</fullName>
    </recommendedName>
</protein>
<dbReference type="STRING" id="1817813.A2008_03570"/>
<dbReference type="Pfam" id="PF01740">
    <property type="entry name" value="STAS"/>
    <property type="match status" value="1"/>
</dbReference>
<evidence type="ECO:0000259" key="1">
    <source>
        <dbReference type="PROSITE" id="PS50801"/>
    </source>
</evidence>
<organism evidence="2 3">
    <name type="scientific">Candidatus Wallbacteria bacterium GWC2_49_35</name>
    <dbReference type="NCBI Taxonomy" id="1817813"/>
    <lineage>
        <taxon>Bacteria</taxon>
        <taxon>Candidatus Walliibacteriota</taxon>
    </lineage>
</organism>
<comment type="caution">
    <text evidence="2">The sequence shown here is derived from an EMBL/GenBank/DDBJ whole genome shotgun (WGS) entry which is preliminary data.</text>
</comment>
<feature type="domain" description="STAS" evidence="1">
    <location>
        <begin position="37"/>
        <end position="134"/>
    </location>
</feature>
<dbReference type="InterPro" id="IPR002645">
    <property type="entry name" value="STAS_dom"/>
</dbReference>
<dbReference type="PANTHER" id="PTHR33495">
    <property type="entry name" value="ANTI-SIGMA FACTOR ANTAGONIST TM_1081-RELATED-RELATED"/>
    <property type="match status" value="1"/>
</dbReference>
<accession>A0A1F7WZG1</accession>
<reference evidence="2 3" key="1">
    <citation type="journal article" date="2016" name="Nat. Commun.">
        <title>Thousands of microbial genomes shed light on interconnected biogeochemical processes in an aquifer system.</title>
        <authorList>
            <person name="Anantharaman K."/>
            <person name="Brown C.T."/>
            <person name="Hug L.A."/>
            <person name="Sharon I."/>
            <person name="Castelle C.J."/>
            <person name="Probst A.J."/>
            <person name="Thomas B.C."/>
            <person name="Singh A."/>
            <person name="Wilkins M.J."/>
            <person name="Karaoz U."/>
            <person name="Brodie E.L."/>
            <person name="Williams K.H."/>
            <person name="Hubbard S.S."/>
            <person name="Banfield J.F."/>
        </authorList>
    </citation>
    <scope>NUCLEOTIDE SEQUENCE [LARGE SCALE GENOMIC DNA]</scope>
</reference>
<dbReference type="PANTHER" id="PTHR33495:SF2">
    <property type="entry name" value="ANTI-SIGMA FACTOR ANTAGONIST TM_1081-RELATED"/>
    <property type="match status" value="1"/>
</dbReference>
<name>A0A1F7WZG1_9BACT</name>
<dbReference type="Gene3D" id="3.30.750.24">
    <property type="entry name" value="STAS domain"/>
    <property type="match status" value="1"/>
</dbReference>
<dbReference type="CDD" id="cd07043">
    <property type="entry name" value="STAS_anti-anti-sigma_factors"/>
    <property type="match status" value="1"/>
</dbReference>
<dbReference type="InterPro" id="IPR036513">
    <property type="entry name" value="STAS_dom_sf"/>
</dbReference>